<accession>A0A542DI13</accession>
<dbReference type="RefSeq" id="WP_170220791.1">
    <property type="nucleotide sequence ID" value="NZ_VFML01000001.1"/>
</dbReference>
<keyword evidence="2" id="KW-1185">Reference proteome</keyword>
<dbReference type="AlphaFoldDB" id="A0A542DI13"/>
<gene>
    <name evidence="1" type="ORF">FB471_2452</name>
</gene>
<sequence length="128" mass="14144">MSHGNARTTVFARRLTAECYDAGCPAARIAEQPGVSRATVYKWVDRFRVEGEAGLTWPASIPTDVIVSATTPFPTHEDAELWRKARQEFARVAPNRRLVVAEGSSHDIPADRPATVIDAVENMVKRAR</sequence>
<comment type="caution">
    <text evidence="1">The sequence shown here is derived from an EMBL/GenBank/DDBJ whole genome shotgun (WGS) entry which is preliminary data.</text>
</comment>
<dbReference type="SUPFAM" id="SSF53474">
    <property type="entry name" value="alpha/beta-Hydrolases"/>
    <property type="match status" value="1"/>
</dbReference>
<reference evidence="1 2" key="1">
    <citation type="submission" date="2019-06" db="EMBL/GenBank/DDBJ databases">
        <title>Sequencing the genomes of 1000 actinobacteria strains.</title>
        <authorList>
            <person name="Klenk H.-P."/>
        </authorList>
    </citation>
    <scope>NUCLEOTIDE SEQUENCE [LARGE SCALE GENOMIC DNA]</scope>
    <source>
        <strain evidence="1 2">DSM 45679</strain>
    </source>
</reference>
<dbReference type="Gene3D" id="3.40.50.1820">
    <property type="entry name" value="alpha/beta hydrolase"/>
    <property type="match status" value="1"/>
</dbReference>
<organism evidence="1 2">
    <name type="scientific">Amycolatopsis cihanbeyliensis</name>
    <dbReference type="NCBI Taxonomy" id="1128664"/>
    <lineage>
        <taxon>Bacteria</taxon>
        <taxon>Bacillati</taxon>
        <taxon>Actinomycetota</taxon>
        <taxon>Actinomycetes</taxon>
        <taxon>Pseudonocardiales</taxon>
        <taxon>Pseudonocardiaceae</taxon>
        <taxon>Amycolatopsis</taxon>
    </lineage>
</organism>
<dbReference type="Pfam" id="PF13384">
    <property type="entry name" value="HTH_23"/>
    <property type="match status" value="1"/>
</dbReference>
<protein>
    <submittedName>
        <fullName evidence="1">Transposase IS481 family protein</fullName>
    </submittedName>
</protein>
<evidence type="ECO:0000313" key="2">
    <source>
        <dbReference type="Proteomes" id="UP000320876"/>
    </source>
</evidence>
<dbReference type="InterPro" id="IPR009057">
    <property type="entry name" value="Homeodomain-like_sf"/>
</dbReference>
<dbReference type="SUPFAM" id="SSF46689">
    <property type="entry name" value="Homeodomain-like"/>
    <property type="match status" value="1"/>
</dbReference>
<dbReference type="EMBL" id="VFML01000001">
    <property type="protein sequence ID" value="TQJ02713.1"/>
    <property type="molecule type" value="Genomic_DNA"/>
</dbReference>
<evidence type="ECO:0000313" key="1">
    <source>
        <dbReference type="EMBL" id="TQJ02713.1"/>
    </source>
</evidence>
<name>A0A542DI13_AMYCI</name>
<dbReference type="InterPro" id="IPR029058">
    <property type="entry name" value="AB_hydrolase_fold"/>
</dbReference>
<proteinExistence type="predicted"/>
<dbReference type="Proteomes" id="UP000320876">
    <property type="component" value="Unassembled WGS sequence"/>
</dbReference>